<organism evidence="8 9">
    <name type="scientific">Myriangium duriaei CBS 260.36</name>
    <dbReference type="NCBI Taxonomy" id="1168546"/>
    <lineage>
        <taxon>Eukaryota</taxon>
        <taxon>Fungi</taxon>
        <taxon>Dikarya</taxon>
        <taxon>Ascomycota</taxon>
        <taxon>Pezizomycotina</taxon>
        <taxon>Dothideomycetes</taxon>
        <taxon>Dothideomycetidae</taxon>
        <taxon>Myriangiales</taxon>
        <taxon>Myriangiaceae</taxon>
        <taxon>Myriangium</taxon>
    </lineage>
</organism>
<dbReference type="Proteomes" id="UP000799439">
    <property type="component" value="Unassembled WGS sequence"/>
</dbReference>
<proteinExistence type="inferred from homology"/>
<dbReference type="Pfam" id="PF20684">
    <property type="entry name" value="Fung_rhodopsin"/>
    <property type="match status" value="1"/>
</dbReference>
<protein>
    <recommendedName>
        <fullName evidence="7">Rhodopsin domain-containing protein</fullName>
    </recommendedName>
</protein>
<sequence length="326" mass="35889">MSPSIGEILQSYDTYKTSWSTCLAVATLTLAVRLYTRGKILGRISWDDWAMTAAWFFFVIDYAITMAMDYSIDGIFQGKGFHLNTLEAYIRADGIIYVITMMFAKISVGIFFFVFGVDHYKRILIYAVIGFTMLYSIAYCFFTALSCAAVSTLIILDGCKSLPAYSNFQTSVSVVNGVADLIFAIISMHALWTVQIPLRTKLFTSIVLLLGTIAGAASIARGVYVYQAITTGGFMQGVHAGMWTALEMCIGITAPSLACLRPLLRKINGKVAEAWRDAGHGTTRATEVTHPELALSRQMTHPRDSMAFSKSTNVTGMRLTVIQDQV</sequence>
<dbReference type="InterPro" id="IPR052337">
    <property type="entry name" value="SAT4-like"/>
</dbReference>
<dbReference type="AlphaFoldDB" id="A0A9P4J9Z4"/>
<dbReference type="InterPro" id="IPR049326">
    <property type="entry name" value="Rhodopsin_dom_fungi"/>
</dbReference>
<dbReference type="PANTHER" id="PTHR33048:SF47">
    <property type="entry name" value="INTEGRAL MEMBRANE PROTEIN-RELATED"/>
    <property type="match status" value="1"/>
</dbReference>
<name>A0A9P4J9Z4_9PEZI</name>
<feature type="transmembrane region" description="Helical" evidence="6">
    <location>
        <begin position="95"/>
        <end position="116"/>
    </location>
</feature>
<feature type="transmembrane region" description="Helical" evidence="6">
    <location>
        <begin position="240"/>
        <end position="260"/>
    </location>
</feature>
<feature type="transmembrane region" description="Helical" evidence="6">
    <location>
        <begin position="18"/>
        <end position="36"/>
    </location>
</feature>
<evidence type="ECO:0000256" key="3">
    <source>
        <dbReference type="ARBA" id="ARBA00022989"/>
    </source>
</evidence>
<comment type="subcellular location">
    <subcellularLocation>
        <location evidence="1">Membrane</location>
        <topology evidence="1">Multi-pass membrane protein</topology>
    </subcellularLocation>
</comment>
<evidence type="ECO:0000313" key="9">
    <source>
        <dbReference type="Proteomes" id="UP000799439"/>
    </source>
</evidence>
<gene>
    <name evidence="8" type="ORF">K461DRAFT_290277</name>
</gene>
<evidence type="ECO:0000256" key="4">
    <source>
        <dbReference type="ARBA" id="ARBA00023136"/>
    </source>
</evidence>
<evidence type="ECO:0000256" key="5">
    <source>
        <dbReference type="ARBA" id="ARBA00038359"/>
    </source>
</evidence>
<comment type="caution">
    <text evidence="8">The sequence shown here is derived from an EMBL/GenBank/DDBJ whole genome shotgun (WGS) entry which is preliminary data.</text>
</comment>
<feature type="transmembrane region" description="Helical" evidence="6">
    <location>
        <begin position="48"/>
        <end position="68"/>
    </location>
</feature>
<evidence type="ECO:0000256" key="6">
    <source>
        <dbReference type="SAM" id="Phobius"/>
    </source>
</evidence>
<keyword evidence="2 6" id="KW-0812">Transmembrane</keyword>
<dbReference type="OrthoDB" id="4682787at2759"/>
<dbReference type="PANTHER" id="PTHR33048">
    <property type="entry name" value="PTH11-LIKE INTEGRAL MEMBRANE PROTEIN (AFU_ORTHOLOGUE AFUA_5G11245)"/>
    <property type="match status" value="1"/>
</dbReference>
<evidence type="ECO:0000313" key="8">
    <source>
        <dbReference type="EMBL" id="KAF2158018.1"/>
    </source>
</evidence>
<keyword evidence="4 6" id="KW-0472">Membrane</keyword>
<feature type="transmembrane region" description="Helical" evidence="6">
    <location>
        <begin position="123"/>
        <end position="156"/>
    </location>
</feature>
<feature type="transmembrane region" description="Helical" evidence="6">
    <location>
        <begin position="168"/>
        <end position="190"/>
    </location>
</feature>
<reference evidence="8" key="1">
    <citation type="journal article" date="2020" name="Stud. Mycol.">
        <title>101 Dothideomycetes genomes: a test case for predicting lifestyles and emergence of pathogens.</title>
        <authorList>
            <person name="Haridas S."/>
            <person name="Albert R."/>
            <person name="Binder M."/>
            <person name="Bloem J."/>
            <person name="Labutti K."/>
            <person name="Salamov A."/>
            <person name="Andreopoulos B."/>
            <person name="Baker S."/>
            <person name="Barry K."/>
            <person name="Bills G."/>
            <person name="Bluhm B."/>
            <person name="Cannon C."/>
            <person name="Castanera R."/>
            <person name="Culley D."/>
            <person name="Daum C."/>
            <person name="Ezra D."/>
            <person name="Gonzalez J."/>
            <person name="Henrissat B."/>
            <person name="Kuo A."/>
            <person name="Liang C."/>
            <person name="Lipzen A."/>
            <person name="Lutzoni F."/>
            <person name="Magnuson J."/>
            <person name="Mondo S."/>
            <person name="Nolan M."/>
            <person name="Ohm R."/>
            <person name="Pangilinan J."/>
            <person name="Park H.-J."/>
            <person name="Ramirez L."/>
            <person name="Alfaro M."/>
            <person name="Sun H."/>
            <person name="Tritt A."/>
            <person name="Yoshinaga Y."/>
            <person name="Zwiers L.-H."/>
            <person name="Turgeon B."/>
            <person name="Goodwin S."/>
            <person name="Spatafora J."/>
            <person name="Crous P."/>
            <person name="Grigoriev I."/>
        </authorList>
    </citation>
    <scope>NUCLEOTIDE SEQUENCE</scope>
    <source>
        <strain evidence="8">CBS 260.36</strain>
    </source>
</reference>
<evidence type="ECO:0000256" key="1">
    <source>
        <dbReference type="ARBA" id="ARBA00004141"/>
    </source>
</evidence>
<feature type="transmembrane region" description="Helical" evidence="6">
    <location>
        <begin position="202"/>
        <end position="220"/>
    </location>
</feature>
<accession>A0A9P4J9Z4</accession>
<dbReference type="EMBL" id="ML996081">
    <property type="protein sequence ID" value="KAF2158018.1"/>
    <property type="molecule type" value="Genomic_DNA"/>
</dbReference>
<feature type="domain" description="Rhodopsin" evidence="7">
    <location>
        <begin position="32"/>
        <end position="266"/>
    </location>
</feature>
<dbReference type="GO" id="GO:0016020">
    <property type="term" value="C:membrane"/>
    <property type="evidence" value="ECO:0007669"/>
    <property type="project" value="UniProtKB-SubCell"/>
</dbReference>
<keyword evidence="3 6" id="KW-1133">Transmembrane helix</keyword>
<evidence type="ECO:0000256" key="2">
    <source>
        <dbReference type="ARBA" id="ARBA00022692"/>
    </source>
</evidence>
<keyword evidence="9" id="KW-1185">Reference proteome</keyword>
<comment type="similarity">
    <text evidence="5">Belongs to the SAT4 family.</text>
</comment>
<evidence type="ECO:0000259" key="7">
    <source>
        <dbReference type="Pfam" id="PF20684"/>
    </source>
</evidence>